<keyword evidence="1" id="KW-0472">Membrane</keyword>
<evidence type="ECO:0000313" key="3">
    <source>
        <dbReference type="Proteomes" id="UP000256304"/>
    </source>
</evidence>
<proteinExistence type="predicted"/>
<gene>
    <name evidence="2" type="ORF">A8990_12626</name>
</gene>
<evidence type="ECO:0000256" key="1">
    <source>
        <dbReference type="SAM" id="Phobius"/>
    </source>
</evidence>
<keyword evidence="3" id="KW-1185">Reference proteome</keyword>
<sequence length="58" mass="7010">MKAERAVVNRLPYLKVDAVLQRIKFMYRQFLREPLVIFFALAILCVYLSWQNFELAHH</sequence>
<dbReference type="AlphaFoldDB" id="A0A3D9RHH0"/>
<dbReference type="EMBL" id="QTTN01000026">
    <property type="protein sequence ID" value="REE78552.1"/>
    <property type="molecule type" value="Genomic_DNA"/>
</dbReference>
<keyword evidence="1" id="KW-0812">Transmembrane</keyword>
<accession>A0A3D9RHH0</accession>
<name>A0A3D9RHH0_9BACL</name>
<dbReference type="Proteomes" id="UP000256304">
    <property type="component" value="Unassembled WGS sequence"/>
</dbReference>
<evidence type="ECO:0000313" key="2">
    <source>
        <dbReference type="EMBL" id="REE78552.1"/>
    </source>
</evidence>
<keyword evidence="1" id="KW-1133">Transmembrane helix</keyword>
<comment type="caution">
    <text evidence="2">The sequence shown here is derived from an EMBL/GenBank/DDBJ whole genome shotgun (WGS) entry which is preliminary data.</text>
</comment>
<protein>
    <submittedName>
        <fullName evidence="2">Uncharacterized protein</fullName>
    </submittedName>
</protein>
<reference evidence="2 3" key="1">
    <citation type="submission" date="2018-08" db="EMBL/GenBank/DDBJ databases">
        <title>Genomic Encyclopedia of Type Strains, Phase III (KMG-III): the genomes of soil and plant-associated and newly described type strains.</title>
        <authorList>
            <person name="Whitman W."/>
        </authorList>
    </citation>
    <scope>NUCLEOTIDE SEQUENCE [LARGE SCALE GENOMIC DNA]</scope>
    <source>
        <strain evidence="2 3">CGMCC 1.10966</strain>
    </source>
</reference>
<feature type="transmembrane region" description="Helical" evidence="1">
    <location>
        <begin position="30"/>
        <end position="50"/>
    </location>
</feature>
<organism evidence="2 3">
    <name type="scientific">Paenibacillus taihuensis</name>
    <dbReference type="NCBI Taxonomy" id="1156355"/>
    <lineage>
        <taxon>Bacteria</taxon>
        <taxon>Bacillati</taxon>
        <taxon>Bacillota</taxon>
        <taxon>Bacilli</taxon>
        <taxon>Bacillales</taxon>
        <taxon>Paenibacillaceae</taxon>
        <taxon>Paenibacillus</taxon>
    </lineage>
</organism>